<evidence type="ECO:0000313" key="2">
    <source>
        <dbReference type="EMBL" id="SDI15392.1"/>
    </source>
</evidence>
<evidence type="ECO:0000256" key="1">
    <source>
        <dbReference type="SAM" id="Phobius"/>
    </source>
</evidence>
<dbReference type="Proteomes" id="UP000199274">
    <property type="component" value="Unassembled WGS sequence"/>
</dbReference>
<proteinExistence type="predicted"/>
<keyword evidence="3" id="KW-1185">Reference proteome</keyword>
<gene>
    <name evidence="2" type="ORF">SAMN04488062_1252</name>
</gene>
<keyword evidence="1" id="KW-0812">Transmembrane</keyword>
<reference evidence="3" key="1">
    <citation type="submission" date="2016-10" db="EMBL/GenBank/DDBJ databases">
        <authorList>
            <person name="Varghese N."/>
            <person name="Submissions S."/>
        </authorList>
    </citation>
    <scope>NUCLEOTIDE SEQUENCE [LARGE SCALE GENOMIC DNA]</scope>
    <source>
        <strain evidence="3">CGMCC 1.2747</strain>
    </source>
</reference>
<organism evidence="2 3">
    <name type="scientific">Flavobacterium omnivorum</name>
    <dbReference type="NCBI Taxonomy" id="178355"/>
    <lineage>
        <taxon>Bacteria</taxon>
        <taxon>Pseudomonadati</taxon>
        <taxon>Bacteroidota</taxon>
        <taxon>Flavobacteriia</taxon>
        <taxon>Flavobacteriales</taxon>
        <taxon>Flavobacteriaceae</taxon>
        <taxon>Flavobacterium</taxon>
    </lineage>
</organism>
<keyword evidence="1" id="KW-1133">Transmembrane helix</keyword>
<feature type="transmembrane region" description="Helical" evidence="1">
    <location>
        <begin position="76"/>
        <end position="96"/>
    </location>
</feature>
<keyword evidence="1" id="KW-0472">Membrane</keyword>
<dbReference type="AlphaFoldDB" id="A0A1G8I965"/>
<feature type="transmembrane region" description="Helical" evidence="1">
    <location>
        <begin position="53"/>
        <end position="70"/>
    </location>
</feature>
<accession>A0A1G8I965</accession>
<name>A0A1G8I965_9FLAO</name>
<dbReference type="EMBL" id="FNDB01000025">
    <property type="protein sequence ID" value="SDI15392.1"/>
    <property type="molecule type" value="Genomic_DNA"/>
</dbReference>
<evidence type="ECO:0000313" key="3">
    <source>
        <dbReference type="Proteomes" id="UP000199274"/>
    </source>
</evidence>
<sequence length="158" mass="18468">MSTICTNTTKSEKILDQNSFFVVSESKVTFKNCDAVINLNQISNCRLIKKRDFTANIMVFVFSVLFYVIILQPLYLSATFESLILALILIYVLSCVKNYSYRLLINKNNYDFNEIIVSKKELYFARIFLSKYPASTILTTKFKQEFEFDNQNFKQHIA</sequence>
<protein>
    <submittedName>
        <fullName evidence="2">Uncharacterized protein</fullName>
    </submittedName>
</protein>